<accession>A0ACB0K6G2</accession>
<keyword evidence="2" id="KW-1185">Reference proteome</keyword>
<dbReference type="Proteomes" id="UP001177021">
    <property type="component" value="Unassembled WGS sequence"/>
</dbReference>
<proteinExistence type="predicted"/>
<gene>
    <name evidence="1" type="ORF">MILVUS5_LOCUS19485</name>
</gene>
<comment type="caution">
    <text evidence="1">The sequence shown here is derived from an EMBL/GenBank/DDBJ whole genome shotgun (WGS) entry which is preliminary data.</text>
</comment>
<organism evidence="1 2">
    <name type="scientific">Trifolium pratense</name>
    <name type="common">Red clover</name>
    <dbReference type="NCBI Taxonomy" id="57577"/>
    <lineage>
        <taxon>Eukaryota</taxon>
        <taxon>Viridiplantae</taxon>
        <taxon>Streptophyta</taxon>
        <taxon>Embryophyta</taxon>
        <taxon>Tracheophyta</taxon>
        <taxon>Spermatophyta</taxon>
        <taxon>Magnoliopsida</taxon>
        <taxon>eudicotyledons</taxon>
        <taxon>Gunneridae</taxon>
        <taxon>Pentapetalae</taxon>
        <taxon>rosids</taxon>
        <taxon>fabids</taxon>
        <taxon>Fabales</taxon>
        <taxon>Fabaceae</taxon>
        <taxon>Papilionoideae</taxon>
        <taxon>50 kb inversion clade</taxon>
        <taxon>NPAAA clade</taxon>
        <taxon>Hologalegina</taxon>
        <taxon>IRL clade</taxon>
        <taxon>Trifolieae</taxon>
        <taxon>Trifolium</taxon>
    </lineage>
</organism>
<dbReference type="EMBL" id="CASHSV030000188">
    <property type="protein sequence ID" value="CAJ2651923.1"/>
    <property type="molecule type" value="Genomic_DNA"/>
</dbReference>
<reference evidence="1" key="1">
    <citation type="submission" date="2023-10" db="EMBL/GenBank/DDBJ databases">
        <authorList>
            <person name="Rodriguez Cubillos JULIANA M."/>
            <person name="De Vega J."/>
        </authorList>
    </citation>
    <scope>NUCLEOTIDE SEQUENCE</scope>
</reference>
<name>A0ACB0K6G2_TRIPR</name>
<evidence type="ECO:0000313" key="1">
    <source>
        <dbReference type="EMBL" id="CAJ2651923.1"/>
    </source>
</evidence>
<sequence>MDSSNNSDYGIDEMESEYAKFLEDYAKNYDYYDGQGSHLTDDDISPIDNNIEPCTDNVYGQSFARLSISGQLIESYVFELTLADLNKATKTQFTLLSEFNNYVRQYNFHKLVLQVPNKSSSIVHLKYPDNHSENVKIARGWKNFCFDNNIQLGDRISFEFKDITLNVCQVSIV</sequence>
<protein>
    <submittedName>
        <fullName evidence="1">Uncharacterized protein</fullName>
    </submittedName>
</protein>
<evidence type="ECO:0000313" key="2">
    <source>
        <dbReference type="Proteomes" id="UP001177021"/>
    </source>
</evidence>